<evidence type="ECO:0000259" key="5">
    <source>
        <dbReference type="PROSITE" id="PS50937"/>
    </source>
</evidence>
<keyword evidence="7" id="KW-1185">Reference proteome</keyword>
<evidence type="ECO:0000256" key="1">
    <source>
        <dbReference type="ARBA" id="ARBA00022491"/>
    </source>
</evidence>
<evidence type="ECO:0000256" key="2">
    <source>
        <dbReference type="ARBA" id="ARBA00023015"/>
    </source>
</evidence>
<dbReference type="Pfam" id="PF13411">
    <property type="entry name" value="MerR_1"/>
    <property type="match status" value="1"/>
</dbReference>
<protein>
    <submittedName>
        <fullName evidence="6">MerR family transcriptional regulator</fullName>
    </submittedName>
</protein>
<accession>A0A9X4KPV0</accession>
<evidence type="ECO:0000313" key="7">
    <source>
        <dbReference type="Proteomes" id="UP001153387"/>
    </source>
</evidence>
<keyword evidence="3" id="KW-0238">DNA-binding</keyword>
<dbReference type="GO" id="GO:0003700">
    <property type="term" value="F:DNA-binding transcription factor activity"/>
    <property type="evidence" value="ECO:0007669"/>
    <property type="project" value="InterPro"/>
</dbReference>
<dbReference type="PROSITE" id="PS50937">
    <property type="entry name" value="HTH_MERR_2"/>
    <property type="match status" value="1"/>
</dbReference>
<dbReference type="SMART" id="SM00422">
    <property type="entry name" value="HTH_MERR"/>
    <property type="match status" value="1"/>
</dbReference>
<dbReference type="GO" id="GO:0003677">
    <property type="term" value="F:DNA binding"/>
    <property type="evidence" value="ECO:0007669"/>
    <property type="project" value="UniProtKB-KW"/>
</dbReference>
<keyword evidence="2" id="KW-0805">Transcription regulation</keyword>
<keyword evidence="4" id="KW-0804">Transcription</keyword>
<dbReference type="InterPro" id="IPR009061">
    <property type="entry name" value="DNA-bd_dom_put_sf"/>
</dbReference>
<dbReference type="InterPro" id="IPR047057">
    <property type="entry name" value="MerR_fam"/>
</dbReference>
<evidence type="ECO:0000313" key="6">
    <source>
        <dbReference type="EMBL" id="MDG0794027.1"/>
    </source>
</evidence>
<dbReference type="Gene3D" id="1.10.1660.10">
    <property type="match status" value="1"/>
</dbReference>
<reference evidence="6 7" key="1">
    <citation type="submission" date="2022-10" db="EMBL/GenBank/DDBJ databases">
        <title>Comparative genomic analysis of Cohnella hashimotonis sp. nov., isolated from the International Space Station.</title>
        <authorList>
            <person name="Simpson A."/>
            <person name="Venkateswaran K."/>
        </authorList>
    </citation>
    <scope>NUCLEOTIDE SEQUENCE [LARGE SCALE GENOMIC DNA]</scope>
    <source>
        <strain evidence="6 7">DSM 18997</strain>
    </source>
</reference>
<dbReference type="EMBL" id="JAPDHZ010000006">
    <property type="protein sequence ID" value="MDG0794027.1"/>
    <property type="molecule type" value="Genomic_DNA"/>
</dbReference>
<dbReference type="InterPro" id="IPR000551">
    <property type="entry name" value="MerR-type_HTH_dom"/>
</dbReference>
<dbReference type="RefSeq" id="WP_277567803.1">
    <property type="nucleotide sequence ID" value="NZ_JAPDHZ010000006.1"/>
</dbReference>
<comment type="caution">
    <text evidence="6">The sequence shown here is derived from an EMBL/GenBank/DDBJ whole genome shotgun (WGS) entry which is preliminary data.</text>
</comment>
<feature type="domain" description="HTH merR-type" evidence="5">
    <location>
        <begin position="3"/>
        <end position="72"/>
    </location>
</feature>
<dbReference type="Proteomes" id="UP001153387">
    <property type="component" value="Unassembled WGS sequence"/>
</dbReference>
<keyword evidence="1" id="KW-0678">Repressor</keyword>
<dbReference type="PANTHER" id="PTHR30204">
    <property type="entry name" value="REDOX-CYCLING DRUG-SENSING TRANSCRIPTIONAL ACTIVATOR SOXR"/>
    <property type="match status" value="1"/>
</dbReference>
<evidence type="ECO:0000256" key="3">
    <source>
        <dbReference type="ARBA" id="ARBA00023125"/>
    </source>
</evidence>
<proteinExistence type="predicted"/>
<name>A0A9X4KPV0_9BACL</name>
<sequence>MDRFTIGQVAQAANINPETVKYYEKRGLLPKPARSKSGYRLYSNSAVEDIQLIKKAQDIGFMLNDIKRLLALVKQESYFPVEEMQAYAVTKSRKSTK</sequence>
<dbReference type="PRINTS" id="PR00040">
    <property type="entry name" value="HTHMERR"/>
</dbReference>
<dbReference type="SUPFAM" id="SSF46955">
    <property type="entry name" value="Putative DNA-binding domain"/>
    <property type="match status" value="1"/>
</dbReference>
<evidence type="ECO:0000256" key="4">
    <source>
        <dbReference type="ARBA" id="ARBA00023163"/>
    </source>
</evidence>
<organism evidence="6 7">
    <name type="scientific">Cohnella ginsengisoli</name>
    <dbReference type="NCBI Taxonomy" id="425004"/>
    <lineage>
        <taxon>Bacteria</taxon>
        <taxon>Bacillati</taxon>
        <taxon>Bacillota</taxon>
        <taxon>Bacilli</taxon>
        <taxon>Bacillales</taxon>
        <taxon>Paenibacillaceae</taxon>
        <taxon>Cohnella</taxon>
    </lineage>
</organism>
<dbReference type="PANTHER" id="PTHR30204:SF69">
    <property type="entry name" value="MERR-FAMILY TRANSCRIPTIONAL REGULATOR"/>
    <property type="match status" value="1"/>
</dbReference>
<gene>
    <name evidence="6" type="ORF">OMP38_26790</name>
</gene>
<dbReference type="AlphaFoldDB" id="A0A9X4KPV0"/>